<gene>
    <name evidence="1" type="ORF">X801_03640</name>
</gene>
<feature type="non-terminal residue" evidence="1">
    <location>
        <position position="157"/>
    </location>
</feature>
<sequence>MGKISSFLTRNLPKHLTCSDFVDMRPPPPPDCGSRHTLPHLSMSTLFNATMRGKTSFIENRLLSIKRLFAGDHTSRHRKTSSNCIRRVLRPGVVKLCFAPLSFLGAGCELRHLGLAYGQSSNEIECRAVWQLYAGNFGGISHTPCAYLVSVDGSNLQ</sequence>
<dbReference type="Proteomes" id="UP000243686">
    <property type="component" value="Unassembled WGS sequence"/>
</dbReference>
<reference evidence="1 2" key="1">
    <citation type="submission" date="2015-03" db="EMBL/GenBank/DDBJ databases">
        <title>Draft genome of the nematode, Opisthorchis viverrini.</title>
        <authorList>
            <person name="Mitreva M."/>
        </authorList>
    </citation>
    <scope>NUCLEOTIDE SEQUENCE [LARGE SCALE GENOMIC DNA]</scope>
    <source>
        <strain evidence="1">Khon Kaen</strain>
    </source>
</reference>
<proteinExistence type="predicted"/>
<protein>
    <submittedName>
        <fullName evidence="1">Uncharacterized protein</fullName>
    </submittedName>
</protein>
<dbReference type="AlphaFoldDB" id="A0A1S8X1C1"/>
<evidence type="ECO:0000313" key="2">
    <source>
        <dbReference type="Proteomes" id="UP000243686"/>
    </source>
</evidence>
<dbReference type="EMBL" id="KV892614">
    <property type="protein sequence ID" value="OON20477.1"/>
    <property type="molecule type" value="Genomic_DNA"/>
</dbReference>
<evidence type="ECO:0000313" key="1">
    <source>
        <dbReference type="EMBL" id="OON20477.1"/>
    </source>
</evidence>
<name>A0A1S8X1C1_OPIVI</name>
<organism evidence="1 2">
    <name type="scientific">Opisthorchis viverrini</name>
    <name type="common">Southeast Asian liver fluke</name>
    <dbReference type="NCBI Taxonomy" id="6198"/>
    <lineage>
        <taxon>Eukaryota</taxon>
        <taxon>Metazoa</taxon>
        <taxon>Spiralia</taxon>
        <taxon>Lophotrochozoa</taxon>
        <taxon>Platyhelminthes</taxon>
        <taxon>Trematoda</taxon>
        <taxon>Digenea</taxon>
        <taxon>Opisthorchiida</taxon>
        <taxon>Opisthorchiata</taxon>
        <taxon>Opisthorchiidae</taxon>
        <taxon>Opisthorchis</taxon>
    </lineage>
</organism>
<accession>A0A1S8X1C1</accession>
<keyword evidence="2" id="KW-1185">Reference proteome</keyword>